<comment type="similarity">
    <text evidence="2">Belongs to the iron-sulfur dependent L-serine dehydratase family.</text>
</comment>
<evidence type="ECO:0000256" key="6">
    <source>
        <dbReference type="ARBA" id="ARBA00022723"/>
    </source>
</evidence>
<evidence type="ECO:0000256" key="10">
    <source>
        <dbReference type="ARBA" id="ARBA00049406"/>
    </source>
</evidence>
<sequence length="168" mass="17553">MRALEELIAHAGERGSLPEAILAMDAEEQMIDAALLRSRLRARLKVLRETVDAALAGHWQPKLIGDDKDKYAALRRAPMSGELVWRASEIAVALGTCNASMGRIVAAPTAGSCGILPGLLFAWQEARHGGDEKLLEGLIVAAAVGEIVSQRATLAGASGGCQAECGAA</sequence>
<reference evidence="12 13" key="1">
    <citation type="submission" date="2009-12" db="EMBL/GenBank/DDBJ databases">
        <authorList>
            <person name="Shrivastava S."/>
            <person name="Madupu R."/>
            <person name="Durkin A.S."/>
            <person name="Torralba M."/>
            <person name="Methe B."/>
            <person name="Sutton G.G."/>
            <person name="Strausberg R.L."/>
            <person name="Nelson K.E."/>
        </authorList>
    </citation>
    <scope>NUCLEOTIDE SEQUENCE [LARGE SCALE GENOMIC DNA]</scope>
    <source>
        <strain evidence="12 13">W5455</strain>
    </source>
</reference>
<keyword evidence="9" id="KW-0456">Lyase</keyword>
<evidence type="ECO:0000256" key="5">
    <source>
        <dbReference type="ARBA" id="ARBA00022485"/>
    </source>
</evidence>
<dbReference type="EMBL" id="ADFP01000140">
    <property type="protein sequence ID" value="EFB89333.1"/>
    <property type="molecule type" value="Genomic_DNA"/>
</dbReference>
<keyword evidence="13" id="KW-1185">Reference proteome</keyword>
<keyword evidence="4" id="KW-0312">Gluconeogenesis</keyword>
<evidence type="ECO:0000256" key="3">
    <source>
        <dbReference type="ARBA" id="ARBA00012093"/>
    </source>
</evidence>
<proteinExistence type="inferred from homology"/>
<name>A0ABP2HP76_9BACT</name>
<keyword evidence="6" id="KW-0479">Metal-binding</keyword>
<comment type="cofactor">
    <cofactor evidence="1">
        <name>[4Fe-4S] cluster</name>
        <dbReference type="ChEBI" id="CHEBI:49883"/>
    </cofactor>
</comment>
<evidence type="ECO:0000259" key="11">
    <source>
        <dbReference type="Pfam" id="PF03313"/>
    </source>
</evidence>
<evidence type="ECO:0000256" key="1">
    <source>
        <dbReference type="ARBA" id="ARBA00001966"/>
    </source>
</evidence>
<dbReference type="InterPro" id="IPR005130">
    <property type="entry name" value="Ser_deHydtase-like_asu"/>
</dbReference>
<feature type="non-terminal residue" evidence="12">
    <location>
        <position position="168"/>
    </location>
</feature>
<dbReference type="PANTHER" id="PTHR30182">
    <property type="entry name" value="L-SERINE DEHYDRATASE"/>
    <property type="match status" value="1"/>
</dbReference>
<feature type="domain" description="Serine dehydratase-like alpha subunit" evidence="11">
    <location>
        <begin position="28"/>
        <end position="168"/>
    </location>
</feature>
<dbReference type="Pfam" id="PF03313">
    <property type="entry name" value="SDH_alpha"/>
    <property type="match status" value="1"/>
</dbReference>
<dbReference type="PANTHER" id="PTHR30182:SF12">
    <property type="entry name" value="L-SERINE DEHYDRATASE, BETA CHAIN-RELATED"/>
    <property type="match status" value="1"/>
</dbReference>
<dbReference type="Proteomes" id="UP000006462">
    <property type="component" value="Unassembled WGS sequence"/>
</dbReference>
<accession>A0ABP2HP76</accession>
<evidence type="ECO:0000256" key="2">
    <source>
        <dbReference type="ARBA" id="ARBA00008636"/>
    </source>
</evidence>
<evidence type="ECO:0000313" key="13">
    <source>
        <dbReference type="Proteomes" id="UP000006462"/>
    </source>
</evidence>
<gene>
    <name evidence="12" type="ORF">HMPREF7215_2688</name>
</gene>
<evidence type="ECO:0000256" key="4">
    <source>
        <dbReference type="ARBA" id="ARBA00022432"/>
    </source>
</evidence>
<protein>
    <recommendedName>
        <fullName evidence="3">L-serine ammonia-lyase</fullName>
        <ecNumber evidence="3">4.3.1.17</ecNumber>
    </recommendedName>
</protein>
<dbReference type="RefSeq" id="WP_009166239.1">
    <property type="nucleotide sequence ID" value="NZ_ADFP01000140.1"/>
</dbReference>
<organism evidence="12 13">
    <name type="scientific">Pyramidobacter piscolens W5455</name>
    <dbReference type="NCBI Taxonomy" id="352165"/>
    <lineage>
        <taxon>Bacteria</taxon>
        <taxon>Thermotogati</taxon>
        <taxon>Synergistota</taxon>
        <taxon>Synergistia</taxon>
        <taxon>Synergistales</taxon>
        <taxon>Dethiosulfovibrionaceae</taxon>
        <taxon>Pyramidobacter</taxon>
    </lineage>
</organism>
<comment type="catalytic activity">
    <reaction evidence="10">
        <text>L-serine = pyruvate + NH4(+)</text>
        <dbReference type="Rhea" id="RHEA:19169"/>
        <dbReference type="ChEBI" id="CHEBI:15361"/>
        <dbReference type="ChEBI" id="CHEBI:28938"/>
        <dbReference type="ChEBI" id="CHEBI:33384"/>
        <dbReference type="EC" id="4.3.1.17"/>
    </reaction>
</comment>
<dbReference type="EC" id="4.3.1.17" evidence="3"/>
<dbReference type="InterPro" id="IPR051318">
    <property type="entry name" value="Fe-S_L-Ser"/>
</dbReference>
<evidence type="ECO:0000256" key="8">
    <source>
        <dbReference type="ARBA" id="ARBA00023014"/>
    </source>
</evidence>
<keyword evidence="8" id="KW-0411">Iron-sulfur</keyword>
<keyword evidence="5" id="KW-0004">4Fe-4S</keyword>
<keyword evidence="7" id="KW-0408">Iron</keyword>
<evidence type="ECO:0000256" key="9">
    <source>
        <dbReference type="ARBA" id="ARBA00023239"/>
    </source>
</evidence>
<evidence type="ECO:0000256" key="7">
    <source>
        <dbReference type="ARBA" id="ARBA00023004"/>
    </source>
</evidence>
<comment type="caution">
    <text evidence="12">The sequence shown here is derived from an EMBL/GenBank/DDBJ whole genome shotgun (WGS) entry which is preliminary data.</text>
</comment>
<evidence type="ECO:0000313" key="12">
    <source>
        <dbReference type="EMBL" id="EFB89333.1"/>
    </source>
</evidence>